<feature type="transmembrane region" description="Helical" evidence="1">
    <location>
        <begin position="183"/>
        <end position="203"/>
    </location>
</feature>
<keyword evidence="1" id="KW-0812">Transmembrane</keyword>
<dbReference type="GO" id="GO:0016020">
    <property type="term" value="C:membrane"/>
    <property type="evidence" value="ECO:0007669"/>
    <property type="project" value="InterPro"/>
</dbReference>
<feature type="transmembrane region" description="Helical" evidence="1">
    <location>
        <begin position="209"/>
        <end position="228"/>
    </location>
</feature>
<feature type="transmembrane region" description="Helical" evidence="1">
    <location>
        <begin position="240"/>
        <end position="259"/>
    </location>
</feature>
<evidence type="ECO:0000256" key="1">
    <source>
        <dbReference type="SAM" id="Phobius"/>
    </source>
</evidence>
<dbReference type="RefSeq" id="WP_243403523.1">
    <property type="nucleotide sequence ID" value="NZ_PYGJ01000001.1"/>
</dbReference>
<protein>
    <submittedName>
        <fullName evidence="3">Putative membrane protein</fullName>
    </submittedName>
</protein>
<keyword evidence="1" id="KW-1133">Transmembrane helix</keyword>
<dbReference type="Proteomes" id="UP000240418">
    <property type="component" value="Unassembled WGS sequence"/>
</dbReference>
<feature type="transmembrane region" description="Helical" evidence="1">
    <location>
        <begin position="128"/>
        <end position="146"/>
    </location>
</feature>
<dbReference type="PANTHER" id="PTHR22911">
    <property type="entry name" value="ACYL-MALONYL CONDENSING ENZYME-RELATED"/>
    <property type="match status" value="1"/>
</dbReference>
<feature type="transmembrane region" description="Helical" evidence="1">
    <location>
        <begin position="265"/>
        <end position="283"/>
    </location>
</feature>
<feature type="transmembrane region" description="Helical" evidence="1">
    <location>
        <begin position="102"/>
        <end position="121"/>
    </location>
</feature>
<sequence length="295" mass="31780">MPDMPLKGTSSRAIALMIGAIFMFSIMDMTAKALSREVGVTMTIWARYTGQTVLVLLLVANRIPQILRTRYPQLQFARSLFLLLATAFYFVGISNIGLTQAAAVMNVNPVLITLGAAAFLGETLGIRRLIGIAVALFGALIVIRPGGDVFSIYSIFPLGAALCYSVYALATRFVGRDEDVRTSLVYTGLVGAGILTVVVIPVWQTPTAYALMLMLVVAGAGTLGQLCLIRALSLGEAGMLAPFAYSGLIFATFWGYWFFDELPDVYSIIGACMIAGAGIYVWYREMSVKQGPPLD</sequence>
<dbReference type="Gene3D" id="1.10.3730.20">
    <property type="match status" value="1"/>
</dbReference>
<feature type="transmembrane region" description="Helical" evidence="1">
    <location>
        <begin position="76"/>
        <end position="96"/>
    </location>
</feature>
<gene>
    <name evidence="3" type="ORF">CLV88_10187</name>
</gene>
<dbReference type="Pfam" id="PF00892">
    <property type="entry name" value="EamA"/>
    <property type="match status" value="2"/>
</dbReference>
<evidence type="ECO:0000259" key="2">
    <source>
        <dbReference type="Pfam" id="PF00892"/>
    </source>
</evidence>
<dbReference type="AlphaFoldDB" id="A0A2P8FIY7"/>
<dbReference type="SUPFAM" id="SSF103481">
    <property type="entry name" value="Multidrug resistance efflux transporter EmrE"/>
    <property type="match status" value="2"/>
</dbReference>
<keyword evidence="1" id="KW-0472">Membrane</keyword>
<accession>A0A2P8FIY7</accession>
<dbReference type="InterPro" id="IPR037185">
    <property type="entry name" value="EmrE-like"/>
</dbReference>
<organism evidence="3 4">
    <name type="scientific">Shimia abyssi</name>
    <dbReference type="NCBI Taxonomy" id="1662395"/>
    <lineage>
        <taxon>Bacteria</taxon>
        <taxon>Pseudomonadati</taxon>
        <taxon>Pseudomonadota</taxon>
        <taxon>Alphaproteobacteria</taxon>
        <taxon>Rhodobacterales</taxon>
        <taxon>Roseobacteraceae</taxon>
    </lineage>
</organism>
<reference evidence="3 4" key="1">
    <citation type="submission" date="2018-03" db="EMBL/GenBank/DDBJ databases">
        <title>Genomic Encyclopedia of Archaeal and Bacterial Type Strains, Phase II (KMG-II): from individual species to whole genera.</title>
        <authorList>
            <person name="Goeker M."/>
        </authorList>
    </citation>
    <scope>NUCLEOTIDE SEQUENCE [LARGE SCALE GENOMIC DNA]</scope>
    <source>
        <strain evidence="3 4">DSM 100673</strain>
    </source>
</reference>
<evidence type="ECO:0000313" key="4">
    <source>
        <dbReference type="Proteomes" id="UP000240418"/>
    </source>
</evidence>
<feature type="domain" description="EamA" evidence="2">
    <location>
        <begin position="155"/>
        <end position="277"/>
    </location>
</feature>
<comment type="caution">
    <text evidence="3">The sequence shown here is derived from an EMBL/GenBank/DDBJ whole genome shotgun (WGS) entry which is preliminary data.</text>
</comment>
<feature type="transmembrane region" description="Helical" evidence="1">
    <location>
        <begin position="152"/>
        <end position="171"/>
    </location>
</feature>
<dbReference type="InterPro" id="IPR000620">
    <property type="entry name" value="EamA_dom"/>
</dbReference>
<evidence type="ECO:0000313" key="3">
    <source>
        <dbReference type="EMBL" id="PSL21663.1"/>
    </source>
</evidence>
<keyword evidence="4" id="KW-1185">Reference proteome</keyword>
<dbReference type="PANTHER" id="PTHR22911:SF103">
    <property type="entry name" value="BLR2811 PROTEIN"/>
    <property type="match status" value="1"/>
</dbReference>
<proteinExistence type="predicted"/>
<dbReference type="EMBL" id="PYGJ01000001">
    <property type="protein sequence ID" value="PSL21663.1"/>
    <property type="molecule type" value="Genomic_DNA"/>
</dbReference>
<feature type="domain" description="EamA" evidence="2">
    <location>
        <begin position="13"/>
        <end position="143"/>
    </location>
</feature>
<feature type="transmembrane region" description="Helical" evidence="1">
    <location>
        <begin position="45"/>
        <end position="64"/>
    </location>
</feature>
<name>A0A2P8FIY7_9RHOB</name>